<dbReference type="Proteomes" id="UP000199339">
    <property type="component" value="Unassembled WGS sequence"/>
</dbReference>
<dbReference type="EMBL" id="FOUR01000009">
    <property type="protein sequence ID" value="SFN48995.1"/>
    <property type="molecule type" value="Genomic_DNA"/>
</dbReference>
<organism evidence="1 2">
    <name type="scientific">Marinobacter pelagius</name>
    <dbReference type="NCBI Taxonomy" id="379482"/>
    <lineage>
        <taxon>Bacteria</taxon>
        <taxon>Pseudomonadati</taxon>
        <taxon>Pseudomonadota</taxon>
        <taxon>Gammaproteobacteria</taxon>
        <taxon>Pseudomonadales</taxon>
        <taxon>Marinobacteraceae</taxon>
        <taxon>Marinobacter</taxon>
    </lineage>
</organism>
<accession>A0A1I4ZFD8</accession>
<name>A0A1I4ZFD8_9GAMM</name>
<proteinExistence type="predicted"/>
<evidence type="ECO:0000313" key="1">
    <source>
        <dbReference type="EMBL" id="SFN48995.1"/>
    </source>
</evidence>
<gene>
    <name evidence="1" type="ORF">SAMN04487961_3209</name>
</gene>
<keyword evidence="2" id="KW-1185">Reference proteome</keyword>
<evidence type="ECO:0000313" key="2">
    <source>
        <dbReference type="Proteomes" id="UP000199339"/>
    </source>
</evidence>
<sequence length="159" mass="17923">MVTELLVSLLLLAAAVSLGLVFRQLHGCRVMLRRVNTHRIAARSAVQKRRMDLMEVRNRTKLLEETVSGGTSAVEKVHKAISSTTFGLIDLFSRDEDFRKNAMKARSTHDQTSSEIYSAVRTTNRALHILADTLIISKVEKRIISRHTRRPRNGDDQSG</sequence>
<protein>
    <submittedName>
        <fullName evidence="1">Uncharacterized protein</fullName>
    </submittedName>
</protein>
<reference evidence="2" key="1">
    <citation type="submission" date="2016-10" db="EMBL/GenBank/DDBJ databases">
        <authorList>
            <person name="Varghese N."/>
            <person name="Submissions S."/>
        </authorList>
    </citation>
    <scope>NUCLEOTIDE SEQUENCE [LARGE SCALE GENOMIC DNA]</scope>
    <source>
        <strain evidence="2">CGMCC 1.6775</strain>
    </source>
</reference>
<dbReference type="RefSeq" id="WP_092006006.1">
    <property type="nucleotide sequence ID" value="NZ_FOUR01000009.1"/>
</dbReference>
<dbReference type="AlphaFoldDB" id="A0A1I4ZFD8"/>
<dbReference type="OrthoDB" id="6369291at2"/>